<reference evidence="1 2" key="1">
    <citation type="submission" date="2016-04" db="EMBL/GenBank/DDBJ databases">
        <title>Complete genome sequence of Thermococcus barossii type strain SHCK-94.</title>
        <authorList>
            <person name="Oger P.M."/>
        </authorList>
    </citation>
    <scope>NUCLEOTIDE SEQUENCE [LARGE SCALE GENOMIC DNA]</scope>
    <source>
        <strain evidence="1 2">SHCK-94</strain>
    </source>
</reference>
<dbReference type="EMBL" id="CP015101">
    <property type="protein sequence ID" value="ASJ04920.1"/>
    <property type="molecule type" value="Genomic_DNA"/>
</dbReference>
<evidence type="ECO:0000313" key="2">
    <source>
        <dbReference type="Proteomes" id="UP000250272"/>
    </source>
</evidence>
<dbReference type="KEGG" id="tbs:A3L01_05900"/>
<organism evidence="1 2">
    <name type="scientific">Thermococcus barossii</name>
    <dbReference type="NCBI Taxonomy" id="54077"/>
    <lineage>
        <taxon>Archaea</taxon>
        <taxon>Methanobacteriati</taxon>
        <taxon>Methanobacteriota</taxon>
        <taxon>Thermococci</taxon>
        <taxon>Thermococcales</taxon>
        <taxon>Thermococcaceae</taxon>
        <taxon>Thermococcus</taxon>
    </lineage>
</organism>
<evidence type="ECO:0000313" key="1">
    <source>
        <dbReference type="EMBL" id="ASJ04920.1"/>
    </source>
</evidence>
<dbReference type="GeneID" id="33326289"/>
<name>A0A2Z2ME69_9EURY</name>
<gene>
    <name evidence="1" type="ORF">A3L01_05900</name>
</gene>
<sequence length="203" mass="23736">MLPEEFIKYAFEERVEGIKRLLDGKFGPEVLISFTRHNAAIITCGPAGVNGSIKGVGFIHRKELLEETIEKMWEELRRPYSPMEAGKFLLEEIYVREKIDFTKLVSLELARKHTWTNLREGKKEATVLFFTPPSTSYEVRCEVEIHESGPVWEYTNALHDIFHRPKKPRDWSRTPAYLFKIREIYDNGEDKMGIKIYPLDDSL</sequence>
<dbReference type="Proteomes" id="UP000250272">
    <property type="component" value="Chromosome"/>
</dbReference>
<protein>
    <submittedName>
        <fullName evidence="1">Uncharacterized protein</fullName>
    </submittedName>
</protein>
<keyword evidence="2" id="KW-1185">Reference proteome</keyword>
<dbReference type="OrthoDB" id="88747at2157"/>
<proteinExistence type="predicted"/>
<dbReference type="RefSeq" id="WP_088864930.1">
    <property type="nucleotide sequence ID" value="NZ_CP015101.1"/>
</dbReference>
<dbReference type="AlphaFoldDB" id="A0A2Z2ME69"/>
<accession>A0A2Z2ME69</accession>